<gene>
    <name evidence="1" type="ORF">HNP81_000272</name>
</gene>
<dbReference type="RefSeq" id="WP_028392970.1">
    <property type="nucleotide sequence ID" value="NZ_JACJHX010000001.1"/>
</dbReference>
<sequence>MRQDIYEVIKENEDLLKLVRMQPYWYRKLMRNPQLLEKLDTDAAFFFKKSIPDRVSKFSDGVQFASMMMNMFQAMKTPSS</sequence>
<dbReference type="EMBL" id="JACJHX010000001">
    <property type="protein sequence ID" value="MBA9024990.1"/>
    <property type="molecule type" value="Genomic_DNA"/>
</dbReference>
<organism evidence="1 2">
    <name type="scientific">Peribacillus huizhouensis</name>
    <dbReference type="NCBI Taxonomy" id="1501239"/>
    <lineage>
        <taxon>Bacteria</taxon>
        <taxon>Bacillati</taxon>
        <taxon>Bacillota</taxon>
        <taxon>Bacilli</taxon>
        <taxon>Bacillales</taxon>
        <taxon>Bacillaceae</taxon>
        <taxon>Peribacillus</taxon>
    </lineage>
</organism>
<dbReference type="Proteomes" id="UP000626697">
    <property type="component" value="Unassembled WGS sequence"/>
</dbReference>
<proteinExistence type="predicted"/>
<reference evidence="1 2" key="1">
    <citation type="submission" date="2020-08" db="EMBL/GenBank/DDBJ databases">
        <title>Genomic Encyclopedia of Type Strains, Phase IV (KMG-IV): sequencing the most valuable type-strain genomes for metagenomic binning, comparative biology and taxonomic classification.</title>
        <authorList>
            <person name="Goeker M."/>
        </authorList>
    </citation>
    <scope>NUCLEOTIDE SEQUENCE [LARGE SCALE GENOMIC DNA]</scope>
    <source>
        <strain evidence="1 2">DSM 105481</strain>
    </source>
</reference>
<evidence type="ECO:0008006" key="3">
    <source>
        <dbReference type="Google" id="ProtNLM"/>
    </source>
</evidence>
<dbReference type="InterPro" id="IPR025613">
    <property type="entry name" value="YlbE"/>
</dbReference>
<protein>
    <recommendedName>
        <fullName evidence="3">YlbE-like protein</fullName>
    </recommendedName>
</protein>
<name>A0ABR6CKC9_9BACI</name>
<evidence type="ECO:0000313" key="1">
    <source>
        <dbReference type="EMBL" id="MBA9024990.1"/>
    </source>
</evidence>
<keyword evidence="2" id="KW-1185">Reference proteome</keyword>
<accession>A0ABR6CKC9</accession>
<evidence type="ECO:0000313" key="2">
    <source>
        <dbReference type="Proteomes" id="UP000626697"/>
    </source>
</evidence>
<dbReference type="Pfam" id="PF14003">
    <property type="entry name" value="YlbE"/>
    <property type="match status" value="1"/>
</dbReference>
<comment type="caution">
    <text evidence="1">The sequence shown here is derived from an EMBL/GenBank/DDBJ whole genome shotgun (WGS) entry which is preliminary data.</text>
</comment>